<dbReference type="InterPro" id="IPR011607">
    <property type="entry name" value="MGS-like_dom"/>
</dbReference>
<protein>
    <recommendedName>
        <fullName evidence="10">Bifunctional purine biosynthesis protein PurH</fullName>
    </recommendedName>
    <domain>
        <recommendedName>
            <fullName evidence="10">Phosphoribosylaminoimidazolecarboxamide formyltransferase</fullName>
            <ecNumber evidence="10">2.1.2.3</ecNumber>
        </recommendedName>
        <alternativeName>
            <fullName evidence="10">AICAR transformylase</fullName>
        </alternativeName>
    </domain>
    <domain>
        <recommendedName>
            <fullName evidence="10">IMP cyclohydrolase</fullName>
            <ecNumber evidence="10">3.5.4.10</ecNumber>
        </recommendedName>
        <alternativeName>
            <fullName evidence="10">ATIC</fullName>
        </alternativeName>
        <alternativeName>
            <fullName evidence="10">IMP synthase</fullName>
        </alternativeName>
        <alternativeName>
            <fullName evidence="10">Inosinicase</fullName>
        </alternativeName>
    </domain>
</protein>
<dbReference type="GO" id="GO:0006189">
    <property type="term" value="P:'de novo' IMP biosynthetic process"/>
    <property type="evidence" value="ECO:0007669"/>
    <property type="project" value="UniProtKB-UniRule"/>
</dbReference>
<comment type="caution">
    <text evidence="12">The sequence shown here is derived from an EMBL/GenBank/DDBJ whole genome shotgun (WGS) entry which is preliminary data.</text>
</comment>
<comment type="similarity">
    <text evidence="3 10">Belongs to the PurH family.</text>
</comment>
<evidence type="ECO:0000256" key="4">
    <source>
        <dbReference type="ARBA" id="ARBA00022679"/>
    </source>
</evidence>
<dbReference type="PANTHER" id="PTHR11692:SF0">
    <property type="entry name" value="BIFUNCTIONAL PURINE BIOSYNTHESIS PROTEIN ATIC"/>
    <property type="match status" value="1"/>
</dbReference>
<dbReference type="PANTHER" id="PTHR11692">
    <property type="entry name" value="BIFUNCTIONAL PURINE BIOSYNTHESIS PROTEIN PURH"/>
    <property type="match status" value="1"/>
</dbReference>
<dbReference type="SMART" id="SM00851">
    <property type="entry name" value="MGS"/>
    <property type="match status" value="1"/>
</dbReference>
<feature type="domain" description="MGS-like" evidence="11">
    <location>
        <begin position="1"/>
        <end position="146"/>
    </location>
</feature>
<evidence type="ECO:0000256" key="9">
    <source>
        <dbReference type="ARBA" id="ARBA00050687"/>
    </source>
</evidence>
<comment type="domain">
    <text evidence="10">The IMP cyclohydrolase activity resides in the N-terminal region.</text>
</comment>
<dbReference type="RefSeq" id="WP_004366375.1">
    <property type="nucleotide sequence ID" value="NZ_AMXF01000113.1"/>
</dbReference>
<dbReference type="EC" id="3.5.4.10" evidence="10"/>
<dbReference type="AlphaFoldDB" id="N6ZPE3"/>
<dbReference type="Gene3D" id="3.40.50.1380">
    <property type="entry name" value="Methylglyoxal synthase-like domain"/>
    <property type="match status" value="1"/>
</dbReference>
<organism evidence="12 13">
    <name type="scientific">Thauera phenylacetica B4P</name>
    <dbReference type="NCBI Taxonomy" id="1234382"/>
    <lineage>
        <taxon>Bacteria</taxon>
        <taxon>Pseudomonadati</taxon>
        <taxon>Pseudomonadota</taxon>
        <taxon>Betaproteobacteria</taxon>
        <taxon>Rhodocyclales</taxon>
        <taxon>Zoogloeaceae</taxon>
        <taxon>Thauera</taxon>
    </lineage>
</organism>
<dbReference type="InterPro" id="IPR016193">
    <property type="entry name" value="Cytidine_deaminase-like"/>
</dbReference>
<dbReference type="EMBL" id="AMXF01000113">
    <property type="protein sequence ID" value="ENO96382.1"/>
    <property type="molecule type" value="Genomic_DNA"/>
</dbReference>
<dbReference type="Proteomes" id="UP000013047">
    <property type="component" value="Unassembled WGS sequence"/>
</dbReference>
<name>N6ZPE3_9RHOO</name>
<evidence type="ECO:0000256" key="6">
    <source>
        <dbReference type="ARBA" id="ARBA00022801"/>
    </source>
</evidence>
<dbReference type="FunFam" id="3.40.140.20:FF:000002">
    <property type="entry name" value="Bifunctional purine biosynthesis protein PurH"/>
    <property type="match status" value="1"/>
</dbReference>
<evidence type="ECO:0000256" key="3">
    <source>
        <dbReference type="ARBA" id="ARBA00007667"/>
    </source>
</evidence>
<evidence type="ECO:0000313" key="12">
    <source>
        <dbReference type="EMBL" id="ENO96382.1"/>
    </source>
</evidence>
<dbReference type="HAMAP" id="MF_00139">
    <property type="entry name" value="PurH"/>
    <property type="match status" value="1"/>
</dbReference>
<evidence type="ECO:0000256" key="10">
    <source>
        <dbReference type="HAMAP-Rule" id="MF_00139"/>
    </source>
</evidence>
<dbReference type="GO" id="GO:0003937">
    <property type="term" value="F:IMP cyclohydrolase activity"/>
    <property type="evidence" value="ECO:0007669"/>
    <property type="project" value="UniProtKB-UniRule"/>
</dbReference>
<comment type="pathway">
    <text evidence="1 10">Purine metabolism; IMP biosynthesis via de novo pathway; IMP from 5-formamido-1-(5-phospho-D-ribosyl)imidazole-4-carboxamide: step 1/1.</text>
</comment>
<evidence type="ECO:0000256" key="1">
    <source>
        <dbReference type="ARBA" id="ARBA00004844"/>
    </source>
</evidence>
<dbReference type="GO" id="GO:0005829">
    <property type="term" value="C:cytosol"/>
    <property type="evidence" value="ECO:0007669"/>
    <property type="project" value="TreeGrafter"/>
</dbReference>
<evidence type="ECO:0000256" key="7">
    <source>
        <dbReference type="ARBA" id="ARBA00023268"/>
    </source>
</evidence>
<evidence type="ECO:0000256" key="2">
    <source>
        <dbReference type="ARBA" id="ARBA00004954"/>
    </source>
</evidence>
<keyword evidence="13" id="KW-1185">Reference proteome</keyword>
<keyword evidence="6 10" id="KW-0378">Hydrolase</keyword>
<proteinExistence type="inferred from homology"/>
<sequence>MNVTQALISVSDKRGVLDFARELSALGIKLLSTGGTASLLREAGLPVTDVSEHTGFPEMLDGRVKTLHPKVHGGILARRDLAEHMDTIAAHDIGRIDLVVVNLYPFQQTVAKPDCTLEDAIENIDIGGPTMVRAAAKNHGNEQGGVGIVTDPEDYGCIVEELKSNAGKLSHKTRFALAVKAFTHTARYDSAISNYLTALVTNEAGDVSLQSYPERLQLAFDKVQDLRYGENPHQTAAFYRQPGAAEGGVAGYTQLQGKELSYNNIADADAAWECVKAFDGSAAACVIVKHANPCGVAVAASALEAYKKAFSTDPTSAFGGIIAFNGEVDRAAAEAVSAQFLEVLIAPSYTADALELLAGKKNVRVLTCPLGQPAGAFDYKRVGGGLLVQSADEARIQVADLKVVTQRAPSETEMRDMLFAWRVAKYVKSNAIVYCKDGMTVGVGAGQMSRVDSARIAKIKAENAGLQISGCVVASDAFFPFRDGLDVLAQAGATAVIQPGGSMRDEEVIAAANEHNIAMVFTGFRHFRH</sequence>
<dbReference type="EC" id="2.1.2.3" evidence="10"/>
<dbReference type="UniPathway" id="UPA00074">
    <property type="reaction ID" value="UER00133"/>
</dbReference>
<dbReference type="SUPFAM" id="SSF52335">
    <property type="entry name" value="Methylglyoxal synthase-like"/>
    <property type="match status" value="1"/>
</dbReference>
<evidence type="ECO:0000256" key="5">
    <source>
        <dbReference type="ARBA" id="ARBA00022755"/>
    </source>
</evidence>
<dbReference type="InterPro" id="IPR036914">
    <property type="entry name" value="MGS-like_dom_sf"/>
</dbReference>
<gene>
    <name evidence="10 12" type="primary">purH</name>
    <name evidence="12" type="ORF">C667_14272</name>
</gene>
<evidence type="ECO:0000313" key="13">
    <source>
        <dbReference type="Proteomes" id="UP000013047"/>
    </source>
</evidence>
<dbReference type="PIRSF" id="PIRSF000414">
    <property type="entry name" value="AICARFT_IMPCHas"/>
    <property type="match status" value="1"/>
</dbReference>
<dbReference type="FunFam" id="3.40.50.1380:FF:000001">
    <property type="entry name" value="Bifunctional purine biosynthesis protein PurH"/>
    <property type="match status" value="1"/>
</dbReference>
<dbReference type="InterPro" id="IPR002695">
    <property type="entry name" value="PurH-like"/>
</dbReference>
<comment type="catalytic activity">
    <reaction evidence="8 10">
        <text>(6R)-10-formyltetrahydrofolate + 5-amino-1-(5-phospho-beta-D-ribosyl)imidazole-4-carboxamide = 5-formamido-1-(5-phospho-D-ribosyl)imidazole-4-carboxamide + (6S)-5,6,7,8-tetrahydrofolate</text>
        <dbReference type="Rhea" id="RHEA:22192"/>
        <dbReference type="ChEBI" id="CHEBI:57453"/>
        <dbReference type="ChEBI" id="CHEBI:58467"/>
        <dbReference type="ChEBI" id="CHEBI:58475"/>
        <dbReference type="ChEBI" id="CHEBI:195366"/>
        <dbReference type="EC" id="2.1.2.3"/>
    </reaction>
</comment>
<dbReference type="CDD" id="cd01421">
    <property type="entry name" value="IMPCH"/>
    <property type="match status" value="1"/>
</dbReference>
<comment type="pathway">
    <text evidence="2 10">Purine metabolism; IMP biosynthesis via de novo pathway; 5-formamido-1-(5-phospho-D-ribosyl)imidazole-4-carboxamide from 5-amino-1-(5-phospho-D-ribosyl)imidazole-4-carboxamide (10-formyl THF route): step 1/1.</text>
</comment>
<dbReference type="Gene3D" id="3.40.140.20">
    <property type="match status" value="2"/>
</dbReference>
<comment type="catalytic activity">
    <reaction evidence="9 10">
        <text>IMP + H2O = 5-formamido-1-(5-phospho-D-ribosyl)imidazole-4-carboxamide</text>
        <dbReference type="Rhea" id="RHEA:18445"/>
        <dbReference type="ChEBI" id="CHEBI:15377"/>
        <dbReference type="ChEBI" id="CHEBI:58053"/>
        <dbReference type="ChEBI" id="CHEBI:58467"/>
        <dbReference type="EC" id="3.5.4.10"/>
    </reaction>
</comment>
<dbReference type="OrthoDB" id="9802065at2"/>
<reference evidence="12 13" key="1">
    <citation type="submission" date="2012-09" db="EMBL/GenBank/DDBJ databases">
        <title>Draft Genome Sequences of 6 Strains from Genus Thauera.</title>
        <authorList>
            <person name="Liu B."/>
            <person name="Shapleigh J.P."/>
            <person name="Frostegard A.H."/>
        </authorList>
    </citation>
    <scope>NUCLEOTIDE SEQUENCE [LARGE SCALE GENOMIC DNA]</scope>
    <source>
        <strain evidence="12 13">B4P</strain>
    </source>
</reference>
<dbReference type="InterPro" id="IPR024051">
    <property type="entry name" value="AICAR_Tfase_dup_dom_sf"/>
</dbReference>
<evidence type="ECO:0000256" key="8">
    <source>
        <dbReference type="ARBA" id="ARBA00050488"/>
    </source>
</evidence>
<dbReference type="Pfam" id="PF02142">
    <property type="entry name" value="MGS"/>
    <property type="match status" value="1"/>
</dbReference>
<dbReference type="SMART" id="SM00798">
    <property type="entry name" value="AICARFT_IMPCHas"/>
    <property type="match status" value="1"/>
</dbReference>
<keyword evidence="5 10" id="KW-0658">Purine biosynthesis</keyword>
<dbReference type="Pfam" id="PF01808">
    <property type="entry name" value="AICARFT_IMPCHas"/>
    <property type="match status" value="1"/>
</dbReference>
<dbReference type="SUPFAM" id="SSF53927">
    <property type="entry name" value="Cytidine deaminase-like"/>
    <property type="match status" value="1"/>
</dbReference>
<dbReference type="NCBIfam" id="NF002049">
    <property type="entry name" value="PRK00881.1"/>
    <property type="match status" value="1"/>
</dbReference>
<accession>N6ZPE3</accession>
<dbReference type="PROSITE" id="PS51855">
    <property type="entry name" value="MGS"/>
    <property type="match status" value="1"/>
</dbReference>
<evidence type="ECO:0000259" key="11">
    <source>
        <dbReference type="PROSITE" id="PS51855"/>
    </source>
</evidence>
<keyword evidence="7 10" id="KW-0511">Multifunctional enzyme</keyword>
<keyword evidence="4 10" id="KW-0808">Transferase</keyword>
<dbReference type="NCBIfam" id="TIGR00355">
    <property type="entry name" value="purH"/>
    <property type="match status" value="1"/>
</dbReference>
<dbReference type="FunFam" id="3.40.140.20:FF:000001">
    <property type="entry name" value="Bifunctional purine biosynthesis protein PurH"/>
    <property type="match status" value="1"/>
</dbReference>
<dbReference type="GO" id="GO:0004643">
    <property type="term" value="F:phosphoribosylaminoimidazolecarboxamide formyltransferase activity"/>
    <property type="evidence" value="ECO:0007669"/>
    <property type="project" value="UniProtKB-UniRule"/>
</dbReference>